<evidence type="ECO:0000313" key="1">
    <source>
        <dbReference type="EMBL" id="CAI6357701.1"/>
    </source>
</evidence>
<comment type="caution">
    <text evidence="1">The sequence shown here is derived from an EMBL/GenBank/DDBJ whole genome shotgun (WGS) entry which is preliminary data.</text>
</comment>
<name>A0AAV0WQF8_9HEMI</name>
<dbReference type="AlphaFoldDB" id="A0AAV0WQF8"/>
<sequence>MEAATLYVLNEEGLSSEVLFSICSKLEQIESLQLIGCDLHADGLTSSIVNFFLITRVHFVCSRSNSIDNAKKEKSKLHRKSAKLV</sequence>
<dbReference type="EMBL" id="CARXXK010000002">
    <property type="protein sequence ID" value="CAI6357701.1"/>
    <property type="molecule type" value="Genomic_DNA"/>
</dbReference>
<protein>
    <submittedName>
        <fullName evidence="1">Uncharacterized protein</fullName>
    </submittedName>
</protein>
<gene>
    <name evidence="1" type="ORF">MEUPH1_LOCUS13299</name>
</gene>
<evidence type="ECO:0000313" key="2">
    <source>
        <dbReference type="Proteomes" id="UP001160148"/>
    </source>
</evidence>
<proteinExistence type="predicted"/>
<dbReference type="Proteomes" id="UP001160148">
    <property type="component" value="Unassembled WGS sequence"/>
</dbReference>
<keyword evidence="2" id="KW-1185">Reference proteome</keyword>
<reference evidence="1 2" key="1">
    <citation type="submission" date="2023-01" db="EMBL/GenBank/DDBJ databases">
        <authorList>
            <person name="Whitehead M."/>
        </authorList>
    </citation>
    <scope>NUCLEOTIDE SEQUENCE [LARGE SCALE GENOMIC DNA]</scope>
</reference>
<organism evidence="1 2">
    <name type="scientific">Macrosiphum euphorbiae</name>
    <name type="common">potato aphid</name>
    <dbReference type="NCBI Taxonomy" id="13131"/>
    <lineage>
        <taxon>Eukaryota</taxon>
        <taxon>Metazoa</taxon>
        <taxon>Ecdysozoa</taxon>
        <taxon>Arthropoda</taxon>
        <taxon>Hexapoda</taxon>
        <taxon>Insecta</taxon>
        <taxon>Pterygota</taxon>
        <taxon>Neoptera</taxon>
        <taxon>Paraneoptera</taxon>
        <taxon>Hemiptera</taxon>
        <taxon>Sternorrhyncha</taxon>
        <taxon>Aphidomorpha</taxon>
        <taxon>Aphidoidea</taxon>
        <taxon>Aphididae</taxon>
        <taxon>Macrosiphini</taxon>
        <taxon>Macrosiphum</taxon>
    </lineage>
</organism>
<accession>A0AAV0WQF8</accession>